<name>A0AAV7VCW0_PLEWA</name>
<sequence length="127" mass="14283">MVKPKPPRGQSETGTKTPPPETNMEAAAVALRKVTETLATHSIKFDKVLQAVLETKTSLEAKIDSVTTEVNILRAEHRKLLERVTTNEATIEMIHPDVKDLKAQLQRQETEIIMLQKRTEDAEGRSR</sequence>
<evidence type="ECO:0000313" key="4">
    <source>
        <dbReference type="Proteomes" id="UP001066276"/>
    </source>
</evidence>
<keyword evidence="4" id="KW-1185">Reference proteome</keyword>
<comment type="caution">
    <text evidence="3">The sequence shown here is derived from an EMBL/GenBank/DDBJ whole genome shotgun (WGS) entry which is preliminary data.</text>
</comment>
<feature type="region of interest" description="Disordered" evidence="2">
    <location>
        <begin position="1"/>
        <end position="23"/>
    </location>
</feature>
<dbReference type="Gene3D" id="1.20.5.340">
    <property type="match status" value="1"/>
</dbReference>
<gene>
    <name evidence="3" type="ORF">NDU88_002565</name>
</gene>
<proteinExistence type="predicted"/>
<dbReference type="AlphaFoldDB" id="A0AAV7VCW0"/>
<feature type="coiled-coil region" evidence="1">
    <location>
        <begin position="56"/>
        <end position="125"/>
    </location>
</feature>
<accession>A0AAV7VCW0</accession>
<organism evidence="3 4">
    <name type="scientific">Pleurodeles waltl</name>
    <name type="common">Iberian ribbed newt</name>
    <dbReference type="NCBI Taxonomy" id="8319"/>
    <lineage>
        <taxon>Eukaryota</taxon>
        <taxon>Metazoa</taxon>
        <taxon>Chordata</taxon>
        <taxon>Craniata</taxon>
        <taxon>Vertebrata</taxon>
        <taxon>Euteleostomi</taxon>
        <taxon>Amphibia</taxon>
        <taxon>Batrachia</taxon>
        <taxon>Caudata</taxon>
        <taxon>Salamandroidea</taxon>
        <taxon>Salamandridae</taxon>
        <taxon>Pleurodelinae</taxon>
        <taxon>Pleurodeles</taxon>
    </lineage>
</organism>
<reference evidence="3" key="1">
    <citation type="journal article" date="2022" name="bioRxiv">
        <title>Sequencing and chromosome-scale assembly of the giantPleurodeles waltlgenome.</title>
        <authorList>
            <person name="Brown T."/>
            <person name="Elewa A."/>
            <person name="Iarovenko S."/>
            <person name="Subramanian E."/>
            <person name="Araus A.J."/>
            <person name="Petzold A."/>
            <person name="Susuki M."/>
            <person name="Suzuki K.-i.T."/>
            <person name="Hayashi T."/>
            <person name="Toyoda A."/>
            <person name="Oliveira C."/>
            <person name="Osipova E."/>
            <person name="Leigh N.D."/>
            <person name="Simon A."/>
            <person name="Yun M.H."/>
        </authorList>
    </citation>
    <scope>NUCLEOTIDE SEQUENCE</scope>
    <source>
        <strain evidence="3">20211129_DDA</strain>
        <tissue evidence="3">Liver</tissue>
    </source>
</reference>
<dbReference type="EMBL" id="JANPWB010000003">
    <property type="protein sequence ID" value="KAJ1198726.1"/>
    <property type="molecule type" value="Genomic_DNA"/>
</dbReference>
<evidence type="ECO:0000256" key="2">
    <source>
        <dbReference type="SAM" id="MobiDB-lite"/>
    </source>
</evidence>
<protein>
    <submittedName>
        <fullName evidence="3">Uncharacterized protein</fullName>
    </submittedName>
</protein>
<keyword evidence="1" id="KW-0175">Coiled coil</keyword>
<dbReference type="Proteomes" id="UP001066276">
    <property type="component" value="Chromosome 2_1"/>
</dbReference>
<evidence type="ECO:0000256" key="1">
    <source>
        <dbReference type="SAM" id="Coils"/>
    </source>
</evidence>
<evidence type="ECO:0000313" key="3">
    <source>
        <dbReference type="EMBL" id="KAJ1198726.1"/>
    </source>
</evidence>